<dbReference type="Gene3D" id="3.30.1240.10">
    <property type="match status" value="1"/>
</dbReference>
<dbReference type="GO" id="GO:0016791">
    <property type="term" value="F:phosphatase activity"/>
    <property type="evidence" value="ECO:0007669"/>
    <property type="project" value="TreeGrafter"/>
</dbReference>
<evidence type="ECO:0000256" key="1">
    <source>
        <dbReference type="SAM" id="MobiDB-lite"/>
    </source>
</evidence>
<evidence type="ECO:0000313" key="2">
    <source>
        <dbReference type="EMBL" id="MBB3115814.1"/>
    </source>
</evidence>
<accession>A0A8I0CMK4</accession>
<dbReference type="GO" id="GO:0000287">
    <property type="term" value="F:magnesium ion binding"/>
    <property type="evidence" value="ECO:0007669"/>
    <property type="project" value="TreeGrafter"/>
</dbReference>
<proteinExistence type="predicted"/>
<dbReference type="Proteomes" id="UP000612712">
    <property type="component" value="Unassembled WGS sequence"/>
</dbReference>
<protein>
    <recommendedName>
        <fullName evidence="4">HAD family hydrolase</fullName>
    </recommendedName>
</protein>
<evidence type="ECO:0000313" key="3">
    <source>
        <dbReference type="Proteomes" id="UP000612712"/>
    </source>
</evidence>
<dbReference type="SUPFAM" id="SSF56784">
    <property type="entry name" value="HAD-like"/>
    <property type="match status" value="1"/>
</dbReference>
<organism evidence="2 3">
    <name type="scientific">Corynebacterium bovis DSM 20582 = CIP 54.80</name>
    <dbReference type="NCBI Taxonomy" id="927655"/>
    <lineage>
        <taxon>Bacteria</taxon>
        <taxon>Bacillati</taxon>
        <taxon>Actinomycetota</taxon>
        <taxon>Actinomycetes</taxon>
        <taxon>Mycobacteriales</taxon>
        <taxon>Corynebacteriaceae</taxon>
        <taxon>Corynebacterium</taxon>
    </lineage>
</organism>
<dbReference type="GeneID" id="60809060"/>
<comment type="caution">
    <text evidence="2">The sequence shown here is derived from an EMBL/GenBank/DDBJ whole genome shotgun (WGS) entry which is preliminary data.</text>
</comment>
<feature type="compositionally biased region" description="Gly residues" evidence="1">
    <location>
        <begin position="253"/>
        <end position="266"/>
    </location>
</feature>
<dbReference type="InterPro" id="IPR036412">
    <property type="entry name" value="HAD-like_sf"/>
</dbReference>
<dbReference type="GO" id="GO:0005829">
    <property type="term" value="C:cytosol"/>
    <property type="evidence" value="ECO:0007669"/>
    <property type="project" value="TreeGrafter"/>
</dbReference>
<dbReference type="PANTHER" id="PTHR10000:SF8">
    <property type="entry name" value="HAD SUPERFAMILY HYDROLASE-LIKE, TYPE 3"/>
    <property type="match status" value="1"/>
</dbReference>
<dbReference type="EMBL" id="JACHWT010000004">
    <property type="protein sequence ID" value="MBB3115814.1"/>
    <property type="molecule type" value="Genomic_DNA"/>
</dbReference>
<evidence type="ECO:0008006" key="4">
    <source>
        <dbReference type="Google" id="ProtNLM"/>
    </source>
</evidence>
<dbReference type="Gene3D" id="3.40.50.1000">
    <property type="entry name" value="HAD superfamily/HAD-like"/>
    <property type="match status" value="2"/>
</dbReference>
<dbReference type="InterPro" id="IPR023214">
    <property type="entry name" value="HAD_sf"/>
</dbReference>
<dbReference type="AlphaFoldDB" id="A0A8I0CMK4"/>
<dbReference type="RefSeq" id="WP_125187353.1">
    <property type="nucleotide sequence ID" value="NZ_CP047187.1"/>
</dbReference>
<gene>
    <name evidence="2" type="ORF">FHU32_001033</name>
</gene>
<name>A0A8I0CMK4_9CORY</name>
<dbReference type="Pfam" id="PF08282">
    <property type="entry name" value="Hydrolase_3"/>
    <property type="match status" value="2"/>
</dbReference>
<sequence>MRAGEAPRLVVCDVDGTFVTSRDRVSPRTRGVVASLTAAGAGFMLATGRPPRWLLPVLDQVCVRPVCVCANGAVVYDAAADTVVHAETLAPDLLAAVAPEIARATAAVGGATFAVERVGRSAFDRADELFAVEPEYPHAWDTDEHSVQPRAELLAQPAVKLLVRNPALDSPELYALVREAVDPAVAQVTYSWGGGLLEVSAPGVSKMSGLQWALRHGHIGGAGAGVGVGAVAGAGDDAVTAAVADAARAPAGAGRGSAGGPAGGEPGAVEPRHVVAFGDMANDLEMIAWAGHGVAMGNAIPALKDAADEVTASNDDDGVARVLERWF</sequence>
<dbReference type="PANTHER" id="PTHR10000">
    <property type="entry name" value="PHOSPHOSERINE PHOSPHATASE"/>
    <property type="match status" value="1"/>
</dbReference>
<feature type="region of interest" description="Disordered" evidence="1">
    <location>
        <begin position="250"/>
        <end position="269"/>
    </location>
</feature>
<reference evidence="2" key="1">
    <citation type="submission" date="2020-08" db="EMBL/GenBank/DDBJ databases">
        <title>Sequencing the genomes of 1000 actinobacteria strains.</title>
        <authorList>
            <person name="Klenk H.-P."/>
        </authorList>
    </citation>
    <scope>NUCLEOTIDE SEQUENCE</scope>
    <source>
        <strain evidence="2">DSM 20582</strain>
    </source>
</reference>